<dbReference type="Proteomes" id="UP000262583">
    <property type="component" value="Chromosome"/>
</dbReference>
<organism evidence="2 3">
    <name type="scientific">Sumerlaea chitinivorans</name>
    <dbReference type="NCBI Taxonomy" id="2250252"/>
    <lineage>
        <taxon>Bacteria</taxon>
        <taxon>Candidatus Sumerlaeota</taxon>
        <taxon>Candidatus Sumerlaeia</taxon>
        <taxon>Candidatus Sumerlaeales</taxon>
        <taxon>Candidatus Sumerlaeaceae</taxon>
        <taxon>Candidatus Sumerlaea</taxon>
    </lineage>
</organism>
<reference evidence="2 3" key="1">
    <citation type="submission" date="2018-05" db="EMBL/GenBank/DDBJ databases">
        <title>A metagenomic window into the 2 km-deep terrestrial subsurface aquifer revealed taxonomically and functionally diverse microbial community comprising novel uncultured bacterial lineages.</title>
        <authorList>
            <person name="Kadnikov V.V."/>
            <person name="Mardanov A.V."/>
            <person name="Beletsky A.V."/>
            <person name="Banks D."/>
            <person name="Pimenov N.V."/>
            <person name="Frank Y.A."/>
            <person name="Karnachuk O.V."/>
            <person name="Ravin N.V."/>
        </authorList>
    </citation>
    <scope>NUCLEOTIDE SEQUENCE [LARGE SCALE GENOMIC DNA]</scope>
    <source>
        <strain evidence="2">BY</strain>
    </source>
</reference>
<evidence type="ECO:0000313" key="2">
    <source>
        <dbReference type="EMBL" id="AXA36650.1"/>
    </source>
</evidence>
<dbReference type="InterPro" id="IPR029062">
    <property type="entry name" value="Class_I_gatase-like"/>
</dbReference>
<dbReference type="SUPFAM" id="SSF52317">
    <property type="entry name" value="Class I glutamine amidotransferase-like"/>
    <property type="match status" value="1"/>
</dbReference>
<sequence length="236" mass="25477">MSSKSRVVIVAGGEGGERTARYAAELERILEPLCQPEIFTGADAFKHLGRCRLLILLGQHDIQTLGDQHQPLTYAHKQCFGGYVSSGRPIVVVGAAIRSFSEWPRFAELIGFQLEKPPANQSFSDKHTLALHDEEHPIIQGVQHVPGTALWTGIPVPTGGVEMTVVASTWYDSAHIPVVAIGEGGARPGAGPSCYLALRDAPETLQDPTLRSLWRNTVTWALEEGHSASLAGAEKQ</sequence>
<feature type="domain" description="ThuA-like" evidence="1">
    <location>
        <begin position="47"/>
        <end position="221"/>
    </location>
</feature>
<evidence type="ECO:0000259" key="1">
    <source>
        <dbReference type="Pfam" id="PF06283"/>
    </source>
</evidence>
<name>A0A2Z4Y637_SUMC1</name>
<dbReference type="Pfam" id="PF06283">
    <property type="entry name" value="ThuA"/>
    <property type="match status" value="1"/>
</dbReference>
<dbReference type="EMBL" id="CP030759">
    <property type="protein sequence ID" value="AXA36650.1"/>
    <property type="molecule type" value="Genomic_DNA"/>
</dbReference>
<dbReference type="Gene3D" id="3.40.50.880">
    <property type="match status" value="1"/>
</dbReference>
<gene>
    <name evidence="2" type="ORF">BRCON_1873</name>
</gene>
<dbReference type="InterPro" id="IPR029010">
    <property type="entry name" value="ThuA-like"/>
</dbReference>
<evidence type="ECO:0000313" key="3">
    <source>
        <dbReference type="Proteomes" id="UP000262583"/>
    </source>
</evidence>
<dbReference type="AlphaFoldDB" id="A0A2Z4Y637"/>
<accession>A0A2Z4Y637</accession>
<protein>
    <recommendedName>
        <fullName evidence="1">ThuA-like domain-containing protein</fullName>
    </recommendedName>
</protein>
<proteinExistence type="predicted"/>
<dbReference type="KEGG" id="schv:BRCON_1873"/>